<feature type="region of interest" description="Disordered" evidence="1">
    <location>
        <begin position="217"/>
        <end position="236"/>
    </location>
</feature>
<evidence type="ECO:0000256" key="1">
    <source>
        <dbReference type="SAM" id="MobiDB-lite"/>
    </source>
</evidence>
<reference evidence="2 3" key="1">
    <citation type="submission" date="2016-06" db="EMBL/GenBank/DDBJ databases">
        <title>Evolution of pathogenesis and genome organization in the Tremellales.</title>
        <authorList>
            <person name="Cuomo C."/>
            <person name="Litvintseva A."/>
            <person name="Heitman J."/>
            <person name="Chen Y."/>
            <person name="Sun S."/>
            <person name="Springer D."/>
            <person name="Dromer F."/>
            <person name="Young S."/>
            <person name="Zeng Q."/>
            <person name="Chapman S."/>
            <person name="Gujja S."/>
            <person name="Saif S."/>
            <person name="Birren B."/>
        </authorList>
    </citation>
    <scope>NUCLEOTIDE SEQUENCE [LARGE SCALE GENOMIC DNA]</scope>
    <source>
        <strain evidence="2 3">ATCC 28783</strain>
    </source>
</reference>
<dbReference type="EMBL" id="SDIL01000008">
    <property type="protein sequence ID" value="RXK41476.1"/>
    <property type="molecule type" value="Genomic_DNA"/>
</dbReference>
<comment type="caution">
    <text evidence="2">The sequence shown here is derived from an EMBL/GenBank/DDBJ whole genome shotgun (WGS) entry which is preliminary data.</text>
</comment>
<feature type="region of interest" description="Disordered" evidence="1">
    <location>
        <begin position="320"/>
        <end position="341"/>
    </location>
</feature>
<evidence type="ECO:0000313" key="3">
    <source>
        <dbReference type="Proteomes" id="UP000289152"/>
    </source>
</evidence>
<organism evidence="2 3">
    <name type="scientific">Tremella mesenterica</name>
    <name type="common">Jelly fungus</name>
    <dbReference type="NCBI Taxonomy" id="5217"/>
    <lineage>
        <taxon>Eukaryota</taxon>
        <taxon>Fungi</taxon>
        <taxon>Dikarya</taxon>
        <taxon>Basidiomycota</taxon>
        <taxon>Agaricomycotina</taxon>
        <taxon>Tremellomycetes</taxon>
        <taxon>Tremellales</taxon>
        <taxon>Tremellaceae</taxon>
        <taxon>Tremella</taxon>
    </lineage>
</organism>
<feature type="compositionally biased region" description="Polar residues" evidence="1">
    <location>
        <begin position="331"/>
        <end position="340"/>
    </location>
</feature>
<accession>A0A4Q1BTW3</accession>
<dbReference type="InParanoid" id="A0A4Q1BTW3"/>
<gene>
    <name evidence="2" type="ORF">M231_01184</name>
</gene>
<feature type="region of interest" description="Disordered" evidence="1">
    <location>
        <begin position="469"/>
        <end position="489"/>
    </location>
</feature>
<keyword evidence="3" id="KW-1185">Reference proteome</keyword>
<name>A0A4Q1BTW3_TREME</name>
<protein>
    <submittedName>
        <fullName evidence="2">Uncharacterized protein</fullName>
    </submittedName>
</protein>
<sequence>MSMWGSVGLQESRDVLIIIPKLQKVKSRDEDEDDVYTMTQVITLYRSFLQHLQLLPDPHIWWVLVPRYRSLLQSASPERKGESSSHPLTTCSTSKESKKLRLARKELRQLKAAVSCHPHALTRLLEDVYGQREKGRFLLLNNVRRSWLYHHPNYPPSTIPPPLIPLLPPPAEIPVPTARARTAIPQTAIRKAEKRRLKRDWEQVKVPLVLPPMGSSYQPQSISASPSSSPPLSLSQLTLPSLTAPSHEIINVLPDFNAESKETSSGGVGTGWENRNIPESLYLLAFPPSTSRFSPRSLPTFQNLILDYPHLARIFPRTRKRRKVECPTPQPGETRQNPRTWSRPVELSNRLLKRAYGRIWDNTVWVKPTWSVQKSGRDPGVLNDGREREEQIGKEMEEKWVECGWEDVRSLLSLSSRGLEGNGARHISRSGTSESREDDNEMGQDGTAGIFVSRLGECDEPEKMLIDARSHGGRWSIMTPEEQQWVSTE</sequence>
<dbReference type="Proteomes" id="UP000289152">
    <property type="component" value="Unassembled WGS sequence"/>
</dbReference>
<evidence type="ECO:0000313" key="2">
    <source>
        <dbReference type="EMBL" id="RXK41476.1"/>
    </source>
</evidence>
<feature type="region of interest" description="Disordered" evidence="1">
    <location>
        <begin position="419"/>
        <end position="449"/>
    </location>
</feature>
<dbReference type="AlphaFoldDB" id="A0A4Q1BTW3"/>
<dbReference type="VEuPathDB" id="FungiDB:TREMEDRAFT_58053"/>
<proteinExistence type="predicted"/>
<feature type="compositionally biased region" description="Polar residues" evidence="1">
    <location>
        <begin position="84"/>
        <end position="94"/>
    </location>
</feature>
<feature type="region of interest" description="Disordered" evidence="1">
    <location>
        <begin position="75"/>
        <end position="97"/>
    </location>
</feature>
<dbReference type="OrthoDB" id="2575565at2759"/>